<dbReference type="Gene3D" id="3.60.15.10">
    <property type="entry name" value="Ribonuclease Z/Hydroxyacylglutathione hydrolase-like"/>
    <property type="match status" value="1"/>
</dbReference>
<dbReference type="SMART" id="SM00849">
    <property type="entry name" value="Lactamase_B"/>
    <property type="match status" value="1"/>
</dbReference>
<proteinExistence type="predicted"/>
<evidence type="ECO:0000259" key="1">
    <source>
        <dbReference type="SMART" id="SM00849"/>
    </source>
</evidence>
<dbReference type="GO" id="GO:0016740">
    <property type="term" value="F:transferase activity"/>
    <property type="evidence" value="ECO:0007669"/>
    <property type="project" value="TreeGrafter"/>
</dbReference>
<dbReference type="InterPro" id="IPR001279">
    <property type="entry name" value="Metallo-B-lactamas"/>
</dbReference>
<dbReference type="CDD" id="cd07713">
    <property type="entry name" value="DHPS-like_MBL-fold"/>
    <property type="match status" value="1"/>
</dbReference>
<evidence type="ECO:0000313" key="3">
    <source>
        <dbReference type="Proteomes" id="UP001204579"/>
    </source>
</evidence>
<sequence>MTITSLVENTSREDFPVEHGLSLHIRLEDGRQILFDMGQGNLFARNAEQLGIRLSEIDMAIVSHGHYDHGGGLGTFLELNPHAPVYLNSHAFEPHYSLRDKGLAYIGLNPKLKGNERLISCEEVVSIDNGIILFADVTDDCLCPTGNKLLFGPTPDTNDNFCHEQSLLIEENGKTVLFAGCAHAGIVNIMQKAIRLTGHPLTHVFAGMHLVKSGLPEAEETAFIHALADKLLEHPGCRYYTMHCTGLPQYQILADRMKESISYLSCGESVMI</sequence>
<gene>
    <name evidence="2" type="ORF">NW209_14570</name>
</gene>
<keyword evidence="3" id="KW-1185">Reference proteome</keyword>
<protein>
    <submittedName>
        <fullName evidence="2">MBL fold metallo-hydrolase</fullName>
    </submittedName>
</protein>
<dbReference type="AlphaFoldDB" id="A0AAW5N9C9"/>
<dbReference type="PANTHER" id="PTHR13754">
    <property type="entry name" value="METALLO-BETA-LACTAMASE SUPERFAMILY PROTEIN"/>
    <property type="match status" value="1"/>
</dbReference>
<dbReference type="Pfam" id="PF00753">
    <property type="entry name" value="Lactamase_B"/>
    <property type="match status" value="1"/>
</dbReference>
<dbReference type="InterPro" id="IPR052926">
    <property type="entry name" value="Metallo-beta-lactamase_dom"/>
</dbReference>
<reference evidence="2 3" key="1">
    <citation type="submission" date="2022-08" db="EMBL/GenBank/DDBJ databases">
        <authorList>
            <person name="Zeman M."/>
            <person name="Kubasova T."/>
        </authorList>
    </citation>
    <scope>NUCLEOTIDE SEQUENCE [LARGE SCALE GENOMIC DNA]</scope>
    <source>
        <strain evidence="2 3">ET62</strain>
    </source>
</reference>
<feature type="domain" description="Metallo-beta-lactamase" evidence="1">
    <location>
        <begin position="19"/>
        <end position="243"/>
    </location>
</feature>
<name>A0AAW5N9C9_9BACT</name>
<dbReference type="SUPFAM" id="SSF56281">
    <property type="entry name" value="Metallo-hydrolase/oxidoreductase"/>
    <property type="match status" value="1"/>
</dbReference>
<organism evidence="2 3">
    <name type="scientific">Phocaeicola barnesiae</name>
    <dbReference type="NCBI Taxonomy" id="376804"/>
    <lineage>
        <taxon>Bacteria</taxon>
        <taxon>Pseudomonadati</taxon>
        <taxon>Bacteroidota</taxon>
        <taxon>Bacteroidia</taxon>
        <taxon>Bacteroidales</taxon>
        <taxon>Bacteroidaceae</taxon>
        <taxon>Phocaeicola</taxon>
    </lineage>
</organism>
<dbReference type="EMBL" id="JANRHJ010000023">
    <property type="protein sequence ID" value="MCR8875212.1"/>
    <property type="molecule type" value="Genomic_DNA"/>
</dbReference>
<accession>A0AAW5N9C9</accession>
<dbReference type="Proteomes" id="UP001204579">
    <property type="component" value="Unassembled WGS sequence"/>
</dbReference>
<comment type="caution">
    <text evidence="2">The sequence shown here is derived from an EMBL/GenBank/DDBJ whole genome shotgun (WGS) entry which is preliminary data.</text>
</comment>
<dbReference type="PANTHER" id="PTHR13754:SF13">
    <property type="entry name" value="METALLO-BETA-LACTAMASE SUPERFAMILY PROTEIN (AFU_ORTHOLOGUE AFUA_3G07630)"/>
    <property type="match status" value="1"/>
</dbReference>
<dbReference type="InterPro" id="IPR041712">
    <property type="entry name" value="DHPS-like_MBL-fold"/>
</dbReference>
<evidence type="ECO:0000313" key="2">
    <source>
        <dbReference type="EMBL" id="MCR8875212.1"/>
    </source>
</evidence>
<dbReference type="InterPro" id="IPR036866">
    <property type="entry name" value="RibonucZ/Hydroxyglut_hydro"/>
</dbReference>
<dbReference type="RefSeq" id="WP_258336267.1">
    <property type="nucleotide sequence ID" value="NZ_JANRHJ010000023.1"/>
</dbReference>